<comment type="caution">
    <text evidence="7">The sequence shown here is derived from an EMBL/GenBank/DDBJ whole genome shotgun (WGS) entry which is preliminary data.</text>
</comment>
<evidence type="ECO:0008006" key="9">
    <source>
        <dbReference type="Google" id="ProtNLM"/>
    </source>
</evidence>
<evidence type="ECO:0000313" key="7">
    <source>
        <dbReference type="EMBL" id="KAK5957142.1"/>
    </source>
</evidence>
<keyword evidence="8" id="KW-1185">Reference proteome</keyword>
<dbReference type="GO" id="GO:0006508">
    <property type="term" value="P:proteolysis"/>
    <property type="evidence" value="ECO:0007669"/>
    <property type="project" value="UniProtKB-KW"/>
</dbReference>
<evidence type="ECO:0000256" key="4">
    <source>
        <dbReference type="ARBA" id="ARBA00022801"/>
    </source>
</evidence>
<sequence>MKLLATVAATGIALASAAPTLELLTSRQVGPVGDNGRPTNYTVYSFDQLIDHFPNSSRYEPHTNATFSQKYVFDNTYYKPGGPIFLYIGGETSLESRYSNLQTGIIQILMNATNGLGIILENRYYGQSYPYNTSTTEELRFLTTEQTIADNAYFAQHVKLEGVSDAANLTATQRPWILYGGSLAGAQTAFSLVDYEGLLWGGIASSAPVHVVHAYPEWYLPIQKFGPSDCTTRINNIIDKMDSLVKQNNTEAIQQLKDIFGLGTLSDIRDFAMTIAFPLGGPMNYPTYTWQELNWYPAYDHRDFFEFCNNVTDQNPPENISAVDTMLANYTNGQAWTGLGGYADYVKNVVVPMCPSEDLIDTTKCFSTQNQTFYEETTNSVARSYLYTTCTEQGAYQAAPYDENTPSLLSRVVQVDYTQQWCTWAFGDAVPPNGPNLTWYEQYGSFNISAPRLAFIDGAQDVWNELCYHGSNATAAHNNLRYGENQLLITGAGHHWDSNGILNISAEPDFIRAAHEWEIRRVNSWLQEWDESHDSTKLKDEL</sequence>
<dbReference type="GO" id="GO:0008239">
    <property type="term" value="F:dipeptidyl-peptidase activity"/>
    <property type="evidence" value="ECO:0007669"/>
    <property type="project" value="TreeGrafter"/>
</dbReference>
<feature type="chain" id="PRO_5042891459" description="Extracelular serine carboxypeptidase" evidence="6">
    <location>
        <begin position="18"/>
        <end position="542"/>
    </location>
</feature>
<name>A0AAN8IRG1_9EURO</name>
<dbReference type="InterPro" id="IPR008758">
    <property type="entry name" value="Peptidase_S28"/>
</dbReference>
<dbReference type="GO" id="GO:0070008">
    <property type="term" value="F:serine-type exopeptidase activity"/>
    <property type="evidence" value="ECO:0007669"/>
    <property type="project" value="InterPro"/>
</dbReference>
<dbReference type="PANTHER" id="PTHR11010">
    <property type="entry name" value="PROTEASE S28 PRO-X CARBOXYPEPTIDASE-RELATED"/>
    <property type="match status" value="1"/>
</dbReference>
<keyword evidence="5" id="KW-0325">Glycoprotein</keyword>
<dbReference type="AlphaFoldDB" id="A0AAN8IRG1"/>
<dbReference type="SUPFAM" id="SSF53474">
    <property type="entry name" value="alpha/beta-Hydrolases"/>
    <property type="match status" value="1"/>
</dbReference>
<evidence type="ECO:0000256" key="5">
    <source>
        <dbReference type="ARBA" id="ARBA00023180"/>
    </source>
</evidence>
<gene>
    <name evidence="7" type="ORF">OHC33_001511</name>
</gene>
<feature type="signal peptide" evidence="6">
    <location>
        <begin position="1"/>
        <end position="17"/>
    </location>
</feature>
<protein>
    <recommendedName>
        <fullName evidence="9">Extracelular serine carboxypeptidase</fullName>
    </recommendedName>
</protein>
<evidence type="ECO:0000313" key="8">
    <source>
        <dbReference type="Proteomes" id="UP001316803"/>
    </source>
</evidence>
<reference evidence="7 8" key="1">
    <citation type="submission" date="2022-12" db="EMBL/GenBank/DDBJ databases">
        <title>Genomic features and morphological characterization of a novel Knufia sp. strain isolated from spacecraft assembly facility.</title>
        <authorList>
            <person name="Teixeira M."/>
            <person name="Chander A.M."/>
            <person name="Stajich J.E."/>
            <person name="Venkateswaran K."/>
        </authorList>
    </citation>
    <scope>NUCLEOTIDE SEQUENCE [LARGE SCALE GENOMIC DNA]</scope>
    <source>
        <strain evidence="7 8">FJI-L2-BK-P2</strain>
    </source>
</reference>
<dbReference type="PANTHER" id="PTHR11010:SF117">
    <property type="entry name" value="SERINE PROTEASE 16"/>
    <property type="match status" value="1"/>
</dbReference>
<comment type="similarity">
    <text evidence="1">Belongs to the peptidase S28 family.</text>
</comment>
<dbReference type="Proteomes" id="UP001316803">
    <property type="component" value="Unassembled WGS sequence"/>
</dbReference>
<organism evidence="7 8">
    <name type="scientific">Knufia fluminis</name>
    <dbReference type="NCBI Taxonomy" id="191047"/>
    <lineage>
        <taxon>Eukaryota</taxon>
        <taxon>Fungi</taxon>
        <taxon>Dikarya</taxon>
        <taxon>Ascomycota</taxon>
        <taxon>Pezizomycotina</taxon>
        <taxon>Eurotiomycetes</taxon>
        <taxon>Chaetothyriomycetidae</taxon>
        <taxon>Chaetothyriales</taxon>
        <taxon>Trichomeriaceae</taxon>
        <taxon>Knufia</taxon>
    </lineage>
</organism>
<evidence type="ECO:0000256" key="1">
    <source>
        <dbReference type="ARBA" id="ARBA00011079"/>
    </source>
</evidence>
<dbReference type="Gene3D" id="3.40.50.1820">
    <property type="entry name" value="alpha/beta hydrolase"/>
    <property type="match status" value="2"/>
</dbReference>
<keyword evidence="4" id="KW-0378">Hydrolase</keyword>
<dbReference type="Pfam" id="PF05577">
    <property type="entry name" value="Peptidase_S28"/>
    <property type="match status" value="1"/>
</dbReference>
<keyword evidence="3 6" id="KW-0732">Signal</keyword>
<evidence type="ECO:0000256" key="2">
    <source>
        <dbReference type="ARBA" id="ARBA00022670"/>
    </source>
</evidence>
<accession>A0AAN8IRG1</accession>
<keyword evidence="2" id="KW-0645">Protease</keyword>
<evidence type="ECO:0000256" key="6">
    <source>
        <dbReference type="SAM" id="SignalP"/>
    </source>
</evidence>
<dbReference type="InterPro" id="IPR029058">
    <property type="entry name" value="AB_hydrolase_fold"/>
</dbReference>
<proteinExistence type="inferred from homology"/>
<evidence type="ECO:0000256" key="3">
    <source>
        <dbReference type="ARBA" id="ARBA00022729"/>
    </source>
</evidence>
<dbReference type="EMBL" id="JAKLMC020000003">
    <property type="protein sequence ID" value="KAK5957142.1"/>
    <property type="molecule type" value="Genomic_DNA"/>
</dbReference>